<name>A0A916DSG1_9BACT</name>
<protein>
    <recommendedName>
        <fullName evidence="5">CcmD family protein</fullName>
    </recommendedName>
</protein>
<reference evidence="3" key="1">
    <citation type="submission" date="2022-09" db="EMBL/GenBank/DDBJ databases">
        <title>Aureispira anguillicida sp. nov., isolated from Leptocephalus of Japanese eel Anguilla japonica.</title>
        <authorList>
            <person name="Yuasa K."/>
            <person name="Mekata T."/>
            <person name="Ikunari K."/>
        </authorList>
    </citation>
    <scope>NUCLEOTIDE SEQUENCE</scope>
    <source>
        <strain evidence="3">EL160426</strain>
    </source>
</reference>
<keyword evidence="1" id="KW-1133">Transmembrane helix</keyword>
<keyword evidence="1" id="KW-0812">Transmembrane</keyword>
<evidence type="ECO:0008006" key="5">
    <source>
        <dbReference type="Google" id="ProtNLM"/>
    </source>
</evidence>
<dbReference type="Pfam" id="PF20077">
    <property type="entry name" value="CcmD_alt"/>
    <property type="match status" value="1"/>
</dbReference>
<feature type="chain" id="PRO_5036697477" description="CcmD family protein" evidence="2">
    <location>
        <begin position="20"/>
        <end position="68"/>
    </location>
</feature>
<dbReference type="KEGG" id="aup:AsAng_0025700"/>
<feature type="signal peptide" evidence="2">
    <location>
        <begin position="1"/>
        <end position="19"/>
    </location>
</feature>
<evidence type="ECO:0000313" key="3">
    <source>
        <dbReference type="EMBL" id="BDS11856.1"/>
    </source>
</evidence>
<gene>
    <name evidence="3" type="ORF">AsAng_0025700</name>
</gene>
<keyword evidence="1" id="KW-0472">Membrane</keyword>
<dbReference type="Proteomes" id="UP001060919">
    <property type="component" value="Chromosome"/>
</dbReference>
<evidence type="ECO:0000256" key="2">
    <source>
        <dbReference type="SAM" id="SignalP"/>
    </source>
</evidence>
<sequence length="68" mass="7650">MKQVINILVLSLIPISAFAQDTSANDFFSNIGKIYVTVGVLLILFFGIIGFLIFLERKVARLEQEMDD</sequence>
<proteinExistence type="predicted"/>
<evidence type="ECO:0000313" key="4">
    <source>
        <dbReference type="Proteomes" id="UP001060919"/>
    </source>
</evidence>
<evidence type="ECO:0000256" key="1">
    <source>
        <dbReference type="SAM" id="Phobius"/>
    </source>
</evidence>
<accession>A0A916DSG1</accession>
<organism evidence="3 4">
    <name type="scientific">Aureispira anguillae</name>
    <dbReference type="NCBI Taxonomy" id="2864201"/>
    <lineage>
        <taxon>Bacteria</taxon>
        <taxon>Pseudomonadati</taxon>
        <taxon>Bacteroidota</taxon>
        <taxon>Saprospiria</taxon>
        <taxon>Saprospirales</taxon>
        <taxon>Saprospiraceae</taxon>
        <taxon>Aureispira</taxon>
    </lineage>
</organism>
<dbReference type="RefSeq" id="WP_264792994.1">
    <property type="nucleotide sequence ID" value="NZ_AP026867.1"/>
</dbReference>
<keyword evidence="4" id="KW-1185">Reference proteome</keyword>
<feature type="transmembrane region" description="Helical" evidence="1">
    <location>
        <begin position="35"/>
        <end position="55"/>
    </location>
</feature>
<keyword evidence="2" id="KW-0732">Signal</keyword>
<dbReference type="EMBL" id="AP026867">
    <property type="protein sequence ID" value="BDS11856.1"/>
    <property type="molecule type" value="Genomic_DNA"/>
</dbReference>
<dbReference type="AlphaFoldDB" id="A0A916DSG1"/>